<reference evidence="1" key="1">
    <citation type="submission" date="2018-05" db="EMBL/GenBank/DDBJ databases">
        <authorList>
            <person name="Lanie J.A."/>
            <person name="Ng W.-L."/>
            <person name="Kazmierczak K.M."/>
            <person name="Andrzejewski T.M."/>
            <person name="Davidsen T.M."/>
            <person name="Wayne K.J."/>
            <person name="Tettelin H."/>
            <person name="Glass J.I."/>
            <person name="Rusch D."/>
            <person name="Podicherti R."/>
            <person name="Tsui H.-C.T."/>
            <person name="Winkler M.E."/>
        </authorList>
    </citation>
    <scope>NUCLEOTIDE SEQUENCE</scope>
</reference>
<dbReference type="AlphaFoldDB" id="A0A382AE95"/>
<accession>A0A382AE95</accession>
<dbReference type="EMBL" id="UINC01024838">
    <property type="protein sequence ID" value="SVA99287.1"/>
    <property type="molecule type" value="Genomic_DNA"/>
</dbReference>
<name>A0A382AE95_9ZZZZ</name>
<organism evidence="1">
    <name type="scientific">marine metagenome</name>
    <dbReference type="NCBI Taxonomy" id="408172"/>
    <lineage>
        <taxon>unclassified sequences</taxon>
        <taxon>metagenomes</taxon>
        <taxon>ecological metagenomes</taxon>
    </lineage>
</organism>
<protein>
    <submittedName>
        <fullName evidence="1">Uncharacterized protein</fullName>
    </submittedName>
</protein>
<evidence type="ECO:0000313" key="1">
    <source>
        <dbReference type="EMBL" id="SVA99287.1"/>
    </source>
</evidence>
<sequence>MTSNVDLAPGNPNTLFVCSCVDYRAITQVKKRFVETARNRSHRFLFCLYVGFGFR</sequence>
<gene>
    <name evidence="1" type="ORF">METZ01_LOCUS152141</name>
</gene>
<proteinExistence type="predicted"/>